<proteinExistence type="inferred from homology"/>
<reference evidence="8 9" key="1">
    <citation type="submission" date="2019-11" db="EMBL/GenBank/DDBJ databases">
        <title>Genome sequences of 17 halophilic strains isolated from different environments.</title>
        <authorList>
            <person name="Furrow R.E."/>
        </authorList>
    </citation>
    <scope>NUCLEOTIDE SEQUENCE [LARGE SCALE GENOMIC DNA]</scope>
    <source>
        <strain evidence="8 9">SL-4</strain>
    </source>
</reference>
<dbReference type="SUPFAM" id="SSF88946">
    <property type="entry name" value="Sigma2 domain of RNA polymerase sigma factors"/>
    <property type="match status" value="1"/>
</dbReference>
<evidence type="ECO:0000256" key="5">
    <source>
        <dbReference type="ARBA" id="ARBA00023163"/>
    </source>
</evidence>
<dbReference type="InterPro" id="IPR007627">
    <property type="entry name" value="RNA_pol_sigma70_r2"/>
</dbReference>
<keyword evidence="2" id="KW-0805">Transcription regulation</keyword>
<comment type="similarity">
    <text evidence="1">Belongs to the sigma-70 factor family. ECF subfamily.</text>
</comment>
<dbReference type="OrthoDB" id="2381154at2"/>
<comment type="caution">
    <text evidence="8">The sequence shown here is derived from an EMBL/GenBank/DDBJ whole genome shotgun (WGS) entry which is preliminary data.</text>
</comment>
<dbReference type="Proteomes" id="UP000450457">
    <property type="component" value="Unassembled WGS sequence"/>
</dbReference>
<dbReference type="InterPro" id="IPR039425">
    <property type="entry name" value="RNA_pol_sigma-70-like"/>
</dbReference>
<organism evidence="8 9">
    <name type="scientific">Halobacillus litoralis</name>
    <dbReference type="NCBI Taxonomy" id="45668"/>
    <lineage>
        <taxon>Bacteria</taxon>
        <taxon>Bacillati</taxon>
        <taxon>Bacillota</taxon>
        <taxon>Bacilli</taxon>
        <taxon>Bacillales</taxon>
        <taxon>Bacillaceae</taxon>
        <taxon>Halobacillus</taxon>
    </lineage>
</organism>
<sequence>MNIDKNLVTKLYKYCLVVTKDPHHAEDLVQETVLKLYQKQEADAVPDHSFSYVKTTAKHLWIDEKRKSKPSFPFDELIHQPQEDFVEYESLIELLLTALPLKQAMLLTLKDVFHYSSKEISTMLRISNASVKTTLHRTRKQLTRMDPLKTEIRAAGPAIQKFAHALKAQHPEKIFYYYRLLESGNYRLNADQKAFYVVDPSGNLLEIAKS</sequence>
<evidence type="ECO:0000256" key="1">
    <source>
        <dbReference type="ARBA" id="ARBA00010641"/>
    </source>
</evidence>
<evidence type="ECO:0000256" key="3">
    <source>
        <dbReference type="ARBA" id="ARBA00023082"/>
    </source>
</evidence>
<dbReference type="AlphaFoldDB" id="A0A845F9R3"/>
<dbReference type="PANTHER" id="PTHR43133">
    <property type="entry name" value="RNA POLYMERASE ECF-TYPE SIGMA FACTO"/>
    <property type="match status" value="1"/>
</dbReference>
<name>A0A845F9R3_9BACI</name>
<evidence type="ECO:0000259" key="6">
    <source>
        <dbReference type="Pfam" id="PF04542"/>
    </source>
</evidence>
<dbReference type="GO" id="GO:0003677">
    <property type="term" value="F:DNA binding"/>
    <property type="evidence" value="ECO:0007669"/>
    <property type="project" value="UniProtKB-KW"/>
</dbReference>
<dbReference type="NCBIfam" id="TIGR02937">
    <property type="entry name" value="sigma70-ECF"/>
    <property type="match status" value="1"/>
</dbReference>
<accession>A0A845F9R3</accession>
<dbReference type="SUPFAM" id="SSF88659">
    <property type="entry name" value="Sigma3 and sigma4 domains of RNA polymerase sigma factors"/>
    <property type="match status" value="1"/>
</dbReference>
<evidence type="ECO:0000313" key="9">
    <source>
        <dbReference type="Proteomes" id="UP000450457"/>
    </source>
</evidence>
<dbReference type="InterPro" id="IPR013249">
    <property type="entry name" value="RNA_pol_sigma70_r4_t2"/>
</dbReference>
<keyword evidence="4" id="KW-0238">DNA-binding</keyword>
<dbReference type="Pfam" id="PF04542">
    <property type="entry name" value="Sigma70_r2"/>
    <property type="match status" value="1"/>
</dbReference>
<dbReference type="Pfam" id="PF08281">
    <property type="entry name" value="Sigma70_r4_2"/>
    <property type="match status" value="1"/>
</dbReference>
<gene>
    <name evidence="8" type="ORF">GLW00_06135</name>
</gene>
<dbReference type="InterPro" id="IPR036388">
    <property type="entry name" value="WH-like_DNA-bd_sf"/>
</dbReference>
<evidence type="ECO:0000259" key="7">
    <source>
        <dbReference type="Pfam" id="PF08281"/>
    </source>
</evidence>
<dbReference type="PANTHER" id="PTHR43133:SF8">
    <property type="entry name" value="RNA POLYMERASE SIGMA FACTOR HI_1459-RELATED"/>
    <property type="match status" value="1"/>
</dbReference>
<dbReference type="RefSeq" id="WP_160912252.1">
    <property type="nucleotide sequence ID" value="NZ_WMFA01000002.1"/>
</dbReference>
<dbReference type="InterPro" id="IPR014284">
    <property type="entry name" value="RNA_pol_sigma-70_dom"/>
</dbReference>
<keyword evidence="5" id="KW-0804">Transcription</keyword>
<evidence type="ECO:0000256" key="2">
    <source>
        <dbReference type="ARBA" id="ARBA00023015"/>
    </source>
</evidence>
<dbReference type="GO" id="GO:0016987">
    <property type="term" value="F:sigma factor activity"/>
    <property type="evidence" value="ECO:0007669"/>
    <property type="project" value="UniProtKB-KW"/>
</dbReference>
<dbReference type="EMBL" id="WMFA01000002">
    <property type="protein sequence ID" value="MYL70416.1"/>
    <property type="molecule type" value="Genomic_DNA"/>
</dbReference>
<dbReference type="InterPro" id="IPR013325">
    <property type="entry name" value="RNA_pol_sigma_r2"/>
</dbReference>
<dbReference type="Gene3D" id="1.10.10.10">
    <property type="entry name" value="Winged helix-like DNA-binding domain superfamily/Winged helix DNA-binding domain"/>
    <property type="match status" value="1"/>
</dbReference>
<evidence type="ECO:0000256" key="4">
    <source>
        <dbReference type="ARBA" id="ARBA00023125"/>
    </source>
</evidence>
<dbReference type="GeneID" id="78006560"/>
<protein>
    <submittedName>
        <fullName evidence="8">Sigma-70 family RNA polymerase sigma factor</fullName>
    </submittedName>
</protein>
<dbReference type="InterPro" id="IPR013324">
    <property type="entry name" value="RNA_pol_sigma_r3/r4-like"/>
</dbReference>
<evidence type="ECO:0000313" key="8">
    <source>
        <dbReference type="EMBL" id="MYL70416.1"/>
    </source>
</evidence>
<dbReference type="GO" id="GO:0006352">
    <property type="term" value="P:DNA-templated transcription initiation"/>
    <property type="evidence" value="ECO:0007669"/>
    <property type="project" value="InterPro"/>
</dbReference>
<feature type="domain" description="RNA polymerase sigma-70 region 2" evidence="6">
    <location>
        <begin position="10"/>
        <end position="69"/>
    </location>
</feature>
<dbReference type="Gene3D" id="1.10.1740.10">
    <property type="match status" value="1"/>
</dbReference>
<feature type="domain" description="RNA polymerase sigma factor 70 region 4 type 2" evidence="7">
    <location>
        <begin position="92"/>
        <end position="142"/>
    </location>
</feature>
<keyword evidence="3" id="KW-0731">Sigma factor</keyword>